<sequence>MCGFPNGTAANLPLTSECHGKVTVCPVCNASFPLVHTQTEIQVHVNRCLDLSLKGLEKEPLGIASGRPHPPVQQPPLRTVDSADATVTVSHSDVERTVYDQAPAYPSKARSVLPATRSSGTMPWKPRLGSRTPRTCPQYKWIPHTQFTVDAFRFGRIPGCTAYFLTHFHADHYGGLSANFDHGPIYCSQVTANLVLQQLRVDPQYVNPLPMNQPVPIANAQVTLLDANHCPGSALIYFEVNSNQPTDTSPTPPVTILHTGDFRACPTHSTHPAIRWPLDVVFLDTTYLDPSYTFPPQLQVISAVSSWCARIVSDVRFADQSFSNKGDSPARKQQTGSFLPAQLDRWLTNKPSSQCLPENPSSIPDVLPWNSTIPQTSGRRILFVIGTYSIGKERIFTSIAQAIGSKVYVEPYKRRLLECLCDSDLLAMLATQPSDAQVHVVPMNRLNRDILEAYLQLHRKQFTHLVAIKPTGWTFQSKSPRKRVTTTAAASSSSASGSQTTLITQFLTRTPGKVAPSDSALGGASKIPDTFFPKAPMSYTIDSIRPTMRTSNVLLLSVPYSEHSSFRELAAFLLSGQIKKVVPTVNVASANSRERMDKWLATWHEYKAKFGVQTIPTHNGDWQ</sequence>
<dbReference type="SUPFAM" id="SSF56281">
    <property type="entry name" value="Metallo-hydrolase/oxidoreductase"/>
    <property type="match status" value="1"/>
</dbReference>
<name>A0A9W8B3Z6_9FUNG</name>
<reference evidence="8" key="1">
    <citation type="submission" date="2022-07" db="EMBL/GenBank/DDBJ databases">
        <title>Phylogenomic reconstructions and comparative analyses of Kickxellomycotina fungi.</title>
        <authorList>
            <person name="Reynolds N.K."/>
            <person name="Stajich J.E."/>
            <person name="Barry K."/>
            <person name="Grigoriev I.V."/>
            <person name="Crous P."/>
            <person name="Smith M.E."/>
        </authorList>
    </citation>
    <scope>NUCLEOTIDE SEQUENCE</scope>
    <source>
        <strain evidence="8">RSA 567</strain>
    </source>
</reference>
<dbReference type="EMBL" id="JANBQB010000099">
    <property type="protein sequence ID" value="KAJ1982175.1"/>
    <property type="molecule type" value="Genomic_DNA"/>
</dbReference>
<feature type="domain" description="DNA repair metallo-beta-lactamase" evidence="7">
    <location>
        <begin position="425"/>
        <end position="588"/>
    </location>
</feature>
<protein>
    <submittedName>
        <fullName evidence="8">Repair protein PSO2 SNM1</fullName>
    </submittedName>
</protein>
<dbReference type="CDD" id="cd16273">
    <property type="entry name" value="SNM1A-1C-like_MBL-fold"/>
    <property type="match status" value="1"/>
</dbReference>
<evidence type="ECO:0000256" key="6">
    <source>
        <dbReference type="SAM" id="MobiDB-lite"/>
    </source>
</evidence>
<dbReference type="AlphaFoldDB" id="A0A9W8B3Z6"/>
<keyword evidence="3" id="KW-0227">DNA damage</keyword>
<dbReference type="Pfam" id="PF07522">
    <property type="entry name" value="DRMBL"/>
    <property type="match status" value="1"/>
</dbReference>
<comment type="subcellular location">
    <subcellularLocation>
        <location evidence="1">Nucleus</location>
    </subcellularLocation>
</comment>
<dbReference type="GO" id="GO:0006303">
    <property type="term" value="P:double-strand break repair via nonhomologous end joining"/>
    <property type="evidence" value="ECO:0007669"/>
    <property type="project" value="TreeGrafter"/>
</dbReference>
<dbReference type="PANTHER" id="PTHR23240:SF6">
    <property type="entry name" value="DNA CROSS-LINK REPAIR 1A PROTEIN"/>
    <property type="match status" value="1"/>
</dbReference>
<evidence type="ECO:0000313" key="8">
    <source>
        <dbReference type="EMBL" id="KAJ1982175.1"/>
    </source>
</evidence>
<dbReference type="Proteomes" id="UP001151582">
    <property type="component" value="Unassembled WGS sequence"/>
</dbReference>
<keyword evidence="4" id="KW-0234">DNA repair</keyword>
<evidence type="ECO:0000256" key="2">
    <source>
        <dbReference type="ARBA" id="ARBA00010304"/>
    </source>
</evidence>
<evidence type="ECO:0000259" key="7">
    <source>
        <dbReference type="Pfam" id="PF07522"/>
    </source>
</evidence>
<evidence type="ECO:0000256" key="3">
    <source>
        <dbReference type="ARBA" id="ARBA00022763"/>
    </source>
</evidence>
<keyword evidence="9" id="KW-1185">Reference proteome</keyword>
<dbReference type="OrthoDB" id="262529at2759"/>
<dbReference type="GO" id="GO:0005634">
    <property type="term" value="C:nucleus"/>
    <property type="evidence" value="ECO:0007669"/>
    <property type="project" value="UniProtKB-SubCell"/>
</dbReference>
<comment type="similarity">
    <text evidence="2">Belongs to the DNA repair metallo-beta-lactamase (DRMBL) family.</text>
</comment>
<evidence type="ECO:0000256" key="4">
    <source>
        <dbReference type="ARBA" id="ARBA00023204"/>
    </source>
</evidence>
<dbReference type="Gene3D" id="3.40.50.12650">
    <property type="match status" value="1"/>
</dbReference>
<dbReference type="GO" id="GO:0003684">
    <property type="term" value="F:damaged DNA binding"/>
    <property type="evidence" value="ECO:0007669"/>
    <property type="project" value="TreeGrafter"/>
</dbReference>
<dbReference type="InterPro" id="IPR011084">
    <property type="entry name" value="DRMBL"/>
</dbReference>
<dbReference type="PANTHER" id="PTHR23240">
    <property type="entry name" value="DNA CROSS-LINK REPAIR PROTEIN PSO2/SNM1-RELATED"/>
    <property type="match status" value="1"/>
</dbReference>
<proteinExistence type="inferred from homology"/>
<evidence type="ECO:0000313" key="9">
    <source>
        <dbReference type="Proteomes" id="UP001151582"/>
    </source>
</evidence>
<comment type="caution">
    <text evidence="8">The sequence shown here is derived from an EMBL/GenBank/DDBJ whole genome shotgun (WGS) entry which is preliminary data.</text>
</comment>
<dbReference type="Gene3D" id="3.60.15.10">
    <property type="entry name" value="Ribonuclease Z/Hydroxyacylglutathione hydrolase-like"/>
    <property type="match status" value="1"/>
</dbReference>
<evidence type="ECO:0000256" key="1">
    <source>
        <dbReference type="ARBA" id="ARBA00004123"/>
    </source>
</evidence>
<keyword evidence="5" id="KW-0539">Nucleus</keyword>
<dbReference type="InterPro" id="IPR036866">
    <property type="entry name" value="RibonucZ/Hydroxyglut_hydro"/>
</dbReference>
<dbReference type="GO" id="GO:0036297">
    <property type="term" value="P:interstrand cross-link repair"/>
    <property type="evidence" value="ECO:0007669"/>
    <property type="project" value="TreeGrafter"/>
</dbReference>
<dbReference type="GO" id="GO:0035312">
    <property type="term" value="F:5'-3' DNA exonuclease activity"/>
    <property type="evidence" value="ECO:0007669"/>
    <property type="project" value="TreeGrafter"/>
</dbReference>
<accession>A0A9W8B3Z6</accession>
<feature type="region of interest" description="Disordered" evidence="6">
    <location>
        <begin position="110"/>
        <end position="131"/>
    </location>
</feature>
<gene>
    <name evidence="8" type="primary">pso2</name>
    <name evidence="8" type="ORF">H4R34_001810</name>
</gene>
<evidence type="ECO:0000256" key="5">
    <source>
        <dbReference type="ARBA" id="ARBA00023242"/>
    </source>
</evidence>
<organism evidence="8 9">
    <name type="scientific">Dimargaris verticillata</name>
    <dbReference type="NCBI Taxonomy" id="2761393"/>
    <lineage>
        <taxon>Eukaryota</taxon>
        <taxon>Fungi</taxon>
        <taxon>Fungi incertae sedis</taxon>
        <taxon>Zoopagomycota</taxon>
        <taxon>Kickxellomycotina</taxon>
        <taxon>Dimargaritomycetes</taxon>
        <taxon>Dimargaritales</taxon>
        <taxon>Dimargaritaceae</taxon>
        <taxon>Dimargaris</taxon>
    </lineage>
</organism>